<dbReference type="Proteomes" id="UP001374584">
    <property type="component" value="Unassembled WGS sequence"/>
</dbReference>
<evidence type="ECO:0000256" key="1">
    <source>
        <dbReference type="ARBA" id="ARBA00004170"/>
    </source>
</evidence>
<sequence length="255" mass="28887">MIMRNLKVMMFVVCVVLQVVHGQHQIRCLPKEREALLQFKAAIVDPYAMLSSWSTPDCCQWEGIRCSNLTAHILGLYLPGHYYFHYEEISKRYIIGEIHESLMELRQLEYLNLSSNSFGGSHIPEFLASLTKLKYLDLSSCRFIGEIPIQFGSFSQLKYLNLAYNFLEGSIPRELGNLSKLQYLDIGPNSLEGEVPSQLGNISQLQHLDLRYNSLEGNIPSQLGNLSKLQELYLGGYDGTLKIDDGGRGSQISFL</sequence>
<keyword evidence="3" id="KW-0134">Cell wall</keyword>
<dbReference type="PANTHER" id="PTHR48065:SF11">
    <property type="entry name" value="OS11G0213300 PROTEIN"/>
    <property type="match status" value="1"/>
</dbReference>
<dbReference type="AlphaFoldDB" id="A0AAN9N6X1"/>
<feature type="chain" id="PRO_5042943966" description="Leucine-rich repeat-containing N-terminal plant-type domain-containing protein" evidence="12">
    <location>
        <begin position="23"/>
        <end position="255"/>
    </location>
</feature>
<evidence type="ECO:0000256" key="2">
    <source>
        <dbReference type="ARBA" id="ARBA00004191"/>
    </source>
</evidence>
<proteinExistence type="inferred from homology"/>
<protein>
    <recommendedName>
        <fullName evidence="17">Leucine-rich repeat-containing N-terminal plant-type domain-containing protein</fullName>
    </recommendedName>
</protein>
<evidence type="ECO:0000256" key="11">
    <source>
        <dbReference type="ARBA" id="ARBA00038043"/>
    </source>
</evidence>
<dbReference type="GO" id="GO:0006952">
    <property type="term" value="P:defense response"/>
    <property type="evidence" value="ECO:0007669"/>
    <property type="project" value="UniProtKB-KW"/>
</dbReference>
<reference evidence="15 16" key="1">
    <citation type="submission" date="2024-01" db="EMBL/GenBank/DDBJ databases">
        <title>The genomes of 5 underutilized Papilionoideae crops provide insights into root nodulation and disease resistanc.</title>
        <authorList>
            <person name="Jiang F."/>
        </authorList>
    </citation>
    <scope>NUCLEOTIDE SEQUENCE [LARGE SCALE GENOMIC DNA]</scope>
    <source>
        <strain evidence="15">JINMINGXINNONG_FW02</strain>
        <tissue evidence="15">Leaves</tissue>
    </source>
</reference>
<dbReference type="InterPro" id="IPR032675">
    <property type="entry name" value="LRR_dom_sf"/>
</dbReference>
<dbReference type="Pfam" id="PF08263">
    <property type="entry name" value="LRRNT_2"/>
    <property type="match status" value="1"/>
</dbReference>
<dbReference type="FunFam" id="3.80.10.10:FF:000400">
    <property type="entry name" value="Nuclear pore complex protein NUP107"/>
    <property type="match status" value="1"/>
</dbReference>
<dbReference type="Pfam" id="PF23598">
    <property type="entry name" value="LRR_14"/>
    <property type="match status" value="1"/>
</dbReference>
<accession>A0AAN9N6X1</accession>
<evidence type="ECO:0000256" key="6">
    <source>
        <dbReference type="ARBA" id="ARBA00022729"/>
    </source>
</evidence>
<keyword evidence="16" id="KW-1185">Reference proteome</keyword>
<evidence type="ECO:0000259" key="13">
    <source>
        <dbReference type="Pfam" id="PF08263"/>
    </source>
</evidence>
<dbReference type="SUPFAM" id="SSF52058">
    <property type="entry name" value="L domain-like"/>
    <property type="match status" value="1"/>
</dbReference>
<evidence type="ECO:0000256" key="9">
    <source>
        <dbReference type="ARBA" id="ARBA00023136"/>
    </source>
</evidence>
<evidence type="ECO:0000256" key="4">
    <source>
        <dbReference type="ARBA" id="ARBA00022525"/>
    </source>
</evidence>
<evidence type="ECO:0000256" key="3">
    <source>
        <dbReference type="ARBA" id="ARBA00022512"/>
    </source>
</evidence>
<dbReference type="Pfam" id="PF00560">
    <property type="entry name" value="LRR_1"/>
    <property type="match status" value="1"/>
</dbReference>
<feature type="domain" description="Leucine-rich repeat-containing N-terminal plant-type" evidence="13">
    <location>
        <begin position="30"/>
        <end position="67"/>
    </location>
</feature>
<keyword evidence="6 12" id="KW-0732">Signal</keyword>
<keyword evidence="9" id="KW-0472">Membrane</keyword>
<dbReference type="InterPro" id="IPR055414">
    <property type="entry name" value="LRR_R13L4/SHOC2-like"/>
</dbReference>
<organism evidence="15 16">
    <name type="scientific">Phaseolus coccineus</name>
    <name type="common">Scarlet runner bean</name>
    <name type="synonym">Phaseolus multiflorus</name>
    <dbReference type="NCBI Taxonomy" id="3886"/>
    <lineage>
        <taxon>Eukaryota</taxon>
        <taxon>Viridiplantae</taxon>
        <taxon>Streptophyta</taxon>
        <taxon>Embryophyta</taxon>
        <taxon>Tracheophyta</taxon>
        <taxon>Spermatophyta</taxon>
        <taxon>Magnoliopsida</taxon>
        <taxon>eudicotyledons</taxon>
        <taxon>Gunneridae</taxon>
        <taxon>Pentapetalae</taxon>
        <taxon>rosids</taxon>
        <taxon>fabids</taxon>
        <taxon>Fabales</taxon>
        <taxon>Fabaceae</taxon>
        <taxon>Papilionoideae</taxon>
        <taxon>50 kb inversion clade</taxon>
        <taxon>NPAAA clade</taxon>
        <taxon>indigoferoid/millettioid clade</taxon>
        <taxon>Phaseoleae</taxon>
        <taxon>Phaseolus</taxon>
    </lineage>
</organism>
<evidence type="ECO:0000259" key="14">
    <source>
        <dbReference type="Pfam" id="PF23598"/>
    </source>
</evidence>
<dbReference type="InterPro" id="IPR013210">
    <property type="entry name" value="LRR_N_plant-typ"/>
</dbReference>
<evidence type="ECO:0000256" key="5">
    <source>
        <dbReference type="ARBA" id="ARBA00022614"/>
    </source>
</evidence>
<keyword evidence="4" id="KW-0964">Secreted</keyword>
<comment type="caution">
    <text evidence="15">The sequence shown here is derived from an EMBL/GenBank/DDBJ whole genome shotgun (WGS) entry which is preliminary data.</text>
</comment>
<keyword evidence="5" id="KW-0433">Leucine-rich repeat</keyword>
<dbReference type="PANTHER" id="PTHR48065">
    <property type="entry name" value="OS10G0469600 PROTEIN"/>
    <property type="match status" value="1"/>
</dbReference>
<feature type="signal peptide" evidence="12">
    <location>
        <begin position="1"/>
        <end position="22"/>
    </location>
</feature>
<evidence type="ECO:0008006" key="17">
    <source>
        <dbReference type="Google" id="ProtNLM"/>
    </source>
</evidence>
<evidence type="ECO:0000256" key="7">
    <source>
        <dbReference type="ARBA" id="ARBA00022737"/>
    </source>
</evidence>
<keyword evidence="8" id="KW-0611">Plant defense</keyword>
<evidence type="ECO:0000256" key="8">
    <source>
        <dbReference type="ARBA" id="ARBA00022821"/>
    </source>
</evidence>
<evidence type="ECO:0000256" key="12">
    <source>
        <dbReference type="SAM" id="SignalP"/>
    </source>
</evidence>
<keyword evidence="10" id="KW-1015">Disulfide bond</keyword>
<evidence type="ECO:0000313" key="16">
    <source>
        <dbReference type="Proteomes" id="UP001374584"/>
    </source>
</evidence>
<dbReference type="EMBL" id="JAYMYR010000005">
    <property type="protein sequence ID" value="KAK7364403.1"/>
    <property type="molecule type" value="Genomic_DNA"/>
</dbReference>
<dbReference type="Gene3D" id="3.80.10.10">
    <property type="entry name" value="Ribonuclease Inhibitor"/>
    <property type="match status" value="2"/>
</dbReference>
<evidence type="ECO:0000313" key="15">
    <source>
        <dbReference type="EMBL" id="KAK7364403.1"/>
    </source>
</evidence>
<dbReference type="InterPro" id="IPR001611">
    <property type="entry name" value="Leu-rich_rpt"/>
</dbReference>
<feature type="domain" description="Disease resistance R13L4/SHOC-2-like LRR" evidence="14">
    <location>
        <begin position="133"/>
        <end position="234"/>
    </location>
</feature>
<comment type="subcellular location">
    <subcellularLocation>
        <location evidence="1">Membrane</location>
        <topology evidence="1">Peripheral membrane protein</topology>
    </subcellularLocation>
    <subcellularLocation>
        <location evidence="2">Secreted</location>
        <location evidence="2">Cell wall</location>
    </subcellularLocation>
</comment>
<comment type="similarity">
    <text evidence="11">Belongs to the polygalacturonase-inhibiting protein family.</text>
</comment>
<dbReference type="GO" id="GO:0016020">
    <property type="term" value="C:membrane"/>
    <property type="evidence" value="ECO:0007669"/>
    <property type="project" value="UniProtKB-SubCell"/>
</dbReference>
<name>A0AAN9N6X1_PHACN</name>
<evidence type="ECO:0000256" key="10">
    <source>
        <dbReference type="ARBA" id="ARBA00023157"/>
    </source>
</evidence>
<keyword evidence="7" id="KW-0677">Repeat</keyword>
<gene>
    <name evidence="15" type="ORF">VNO80_13033</name>
</gene>